<name>A0A1M4WCY6_9ACTN</name>
<keyword evidence="2" id="KW-1185">Reference proteome</keyword>
<organism evidence="1 2">
    <name type="scientific">Ferrithrix thermotolerans DSM 19514</name>
    <dbReference type="NCBI Taxonomy" id="1121881"/>
    <lineage>
        <taxon>Bacteria</taxon>
        <taxon>Bacillati</taxon>
        <taxon>Actinomycetota</taxon>
        <taxon>Acidimicrobiia</taxon>
        <taxon>Acidimicrobiales</taxon>
        <taxon>Acidimicrobiaceae</taxon>
        <taxon>Ferrithrix</taxon>
    </lineage>
</organism>
<sequence length="288" mass="32554">MPAAAVLSSPTEELRRELKLLLKNGFPLTDATAGDVLTEQRVVIAHAQHPEERASRISALDRVIRRLLGDLGPSARGEAARRLFGTARGMRGTTLTARRLEAAQILERHEDHVRKHIEPKLLDELAFAFHQENLRYKPVAEHGRPTIAVHEDTPVVTEDSYTEQEELLCRVWSAVYGYRAELIATERRLREARNEEREPDADLKEHLDTGTWQLARLLSFVSDYLDRYGEQILHGDTPFNVEGLVALAGWHGGLGGDDAKRLRYVLARSGTENRTDFLKLLRDKTLST</sequence>
<dbReference type="OrthoDB" id="3608333at2"/>
<protein>
    <submittedName>
        <fullName evidence="1">Uncharacterized protein</fullName>
    </submittedName>
</protein>
<proteinExistence type="predicted"/>
<dbReference type="AlphaFoldDB" id="A0A1M4WCY6"/>
<dbReference type="EMBL" id="FQUL01000024">
    <property type="protein sequence ID" value="SHE79020.1"/>
    <property type="molecule type" value="Genomic_DNA"/>
</dbReference>
<accession>A0A1M4WCY6</accession>
<gene>
    <name evidence="1" type="ORF">SAMN02745225_01630</name>
</gene>
<dbReference type="STRING" id="1121881.SAMN02745225_01630"/>
<dbReference type="RefSeq" id="WP_143146465.1">
    <property type="nucleotide sequence ID" value="NZ_FQUL01000024.1"/>
</dbReference>
<evidence type="ECO:0000313" key="2">
    <source>
        <dbReference type="Proteomes" id="UP000184295"/>
    </source>
</evidence>
<reference evidence="2" key="1">
    <citation type="submission" date="2016-11" db="EMBL/GenBank/DDBJ databases">
        <authorList>
            <person name="Varghese N."/>
            <person name="Submissions S."/>
        </authorList>
    </citation>
    <scope>NUCLEOTIDE SEQUENCE [LARGE SCALE GENOMIC DNA]</scope>
    <source>
        <strain evidence="2">DSM 19514</strain>
    </source>
</reference>
<evidence type="ECO:0000313" key="1">
    <source>
        <dbReference type="EMBL" id="SHE79020.1"/>
    </source>
</evidence>
<dbReference type="Proteomes" id="UP000184295">
    <property type="component" value="Unassembled WGS sequence"/>
</dbReference>